<evidence type="ECO:0000313" key="3">
    <source>
        <dbReference type="Proteomes" id="UP001341281"/>
    </source>
</evidence>
<name>A0AAQ3U6Z3_PASNO</name>
<dbReference type="EMBL" id="CP144751">
    <property type="protein sequence ID" value="WVZ85329.1"/>
    <property type="molecule type" value="Genomic_DNA"/>
</dbReference>
<sequence>MESRYTEGRFGNGGVNPPMDREATPMDWRSRVPPWCSNPSASREDVQGRIWRLQLKTATQVQKTWWIGFRLAKIKDWAKIRPKKPAE</sequence>
<feature type="compositionally biased region" description="Basic and acidic residues" evidence="1">
    <location>
        <begin position="19"/>
        <end position="30"/>
    </location>
</feature>
<dbReference type="AlphaFoldDB" id="A0AAQ3U6Z3"/>
<keyword evidence="3" id="KW-1185">Reference proteome</keyword>
<organism evidence="2 3">
    <name type="scientific">Paspalum notatum var. saurae</name>
    <dbReference type="NCBI Taxonomy" id="547442"/>
    <lineage>
        <taxon>Eukaryota</taxon>
        <taxon>Viridiplantae</taxon>
        <taxon>Streptophyta</taxon>
        <taxon>Embryophyta</taxon>
        <taxon>Tracheophyta</taxon>
        <taxon>Spermatophyta</taxon>
        <taxon>Magnoliopsida</taxon>
        <taxon>Liliopsida</taxon>
        <taxon>Poales</taxon>
        <taxon>Poaceae</taxon>
        <taxon>PACMAD clade</taxon>
        <taxon>Panicoideae</taxon>
        <taxon>Andropogonodae</taxon>
        <taxon>Paspaleae</taxon>
        <taxon>Paspalinae</taxon>
        <taxon>Paspalum</taxon>
    </lineage>
</organism>
<reference evidence="2 3" key="1">
    <citation type="submission" date="2024-02" db="EMBL/GenBank/DDBJ databases">
        <title>High-quality chromosome-scale genome assembly of Pensacola bahiagrass (Paspalum notatum Flugge var. saurae).</title>
        <authorList>
            <person name="Vega J.M."/>
            <person name="Podio M."/>
            <person name="Orjuela J."/>
            <person name="Siena L.A."/>
            <person name="Pessino S.C."/>
            <person name="Combes M.C."/>
            <person name="Mariac C."/>
            <person name="Albertini E."/>
            <person name="Pupilli F."/>
            <person name="Ortiz J.P.A."/>
            <person name="Leblanc O."/>
        </authorList>
    </citation>
    <scope>NUCLEOTIDE SEQUENCE [LARGE SCALE GENOMIC DNA]</scope>
    <source>
        <strain evidence="2">R1</strain>
        <tissue evidence="2">Leaf</tissue>
    </source>
</reference>
<proteinExistence type="predicted"/>
<evidence type="ECO:0000256" key="1">
    <source>
        <dbReference type="SAM" id="MobiDB-lite"/>
    </source>
</evidence>
<evidence type="ECO:0000313" key="2">
    <source>
        <dbReference type="EMBL" id="WVZ85329.1"/>
    </source>
</evidence>
<gene>
    <name evidence="2" type="ORF">U9M48_032270</name>
</gene>
<protein>
    <submittedName>
        <fullName evidence="2">Uncharacterized protein</fullName>
    </submittedName>
</protein>
<feature type="region of interest" description="Disordered" evidence="1">
    <location>
        <begin position="1"/>
        <end position="43"/>
    </location>
</feature>
<dbReference type="Proteomes" id="UP001341281">
    <property type="component" value="Chromosome 07"/>
</dbReference>
<accession>A0AAQ3U6Z3</accession>